<feature type="region of interest" description="Disordered" evidence="1">
    <location>
        <begin position="97"/>
        <end position="120"/>
    </location>
</feature>
<dbReference type="EMBL" id="JATAAI010000060">
    <property type="protein sequence ID" value="KAK1732700.1"/>
    <property type="molecule type" value="Genomic_DNA"/>
</dbReference>
<keyword evidence="5" id="KW-1185">Reference proteome</keyword>
<dbReference type="InterPro" id="IPR036508">
    <property type="entry name" value="Chitin-bd_dom_sf"/>
</dbReference>
<dbReference type="SUPFAM" id="SSF57625">
    <property type="entry name" value="Invertebrate chitin-binding proteins"/>
    <property type="match status" value="2"/>
</dbReference>
<comment type="caution">
    <text evidence="4">The sequence shown here is derived from an EMBL/GenBank/DDBJ whole genome shotgun (WGS) entry which is preliminary data.</text>
</comment>
<feature type="region of interest" description="Disordered" evidence="1">
    <location>
        <begin position="512"/>
        <end position="532"/>
    </location>
</feature>
<dbReference type="GO" id="GO:0008061">
    <property type="term" value="F:chitin binding"/>
    <property type="evidence" value="ECO:0007669"/>
    <property type="project" value="InterPro"/>
</dbReference>
<gene>
    <name evidence="4" type="ORF">QTG54_016599</name>
</gene>
<feature type="compositionally biased region" description="Low complexity" evidence="1">
    <location>
        <begin position="292"/>
        <end position="308"/>
    </location>
</feature>
<dbReference type="Pfam" id="PF01607">
    <property type="entry name" value="CBM_14"/>
    <property type="match status" value="1"/>
</dbReference>
<protein>
    <recommendedName>
        <fullName evidence="3">Chitin-binding type-2 domain-containing protein</fullName>
    </recommendedName>
</protein>
<dbReference type="GO" id="GO:0005576">
    <property type="term" value="C:extracellular region"/>
    <property type="evidence" value="ECO:0007669"/>
    <property type="project" value="InterPro"/>
</dbReference>
<sequence length="942" mass="100598">MMTNSNCCYHQRRTLCLSTLLYIFATTSSTKLRHPSSSSRRHLQAASDPNTQFCGRTWGDAIADCSPSTHCPNGSDDCDSTETCHSSLPGCNINDMSAQQQQQPSGNGGATALAGAPTPPPIRNEYDERNMKFCGPSWNEANDACTLKTWCPMGNECDANSGQICWGGVANCNAFKLLELEDAPGVNNNGNNNGGGGGADNIEVEPPQQQCSSEVYQCKSGEFVARAPELNCAFYPCPVLPLMETTNAPTNKAPTYVPTYAPTIAMVAVPDPVTMAPTMEPTVWVDNDSSENDTTNNNNNEGNSGGSDVTSTSLWCGESRFDATRNCGRKGYECLDGYCLQDLSCYKIGNECEIGGGSAATTTTTGDASDTYFCGVTHTDAVSSCHKRCRSGSPAECPTGESCFRNVYQCSAEIPRPDPTSPPTLSPPTLSPVTQTPSSHPTDNNLVVTTPPTVGADNNPAVQPPNLPGLYCARSMDDLEASCSTAQECGGSEPCLIGQMCYPYECKGSSDSSATLTTTAEPTLPPATTTAENMPLPPESGGLLGWFCGSSFEELETTCSTTAQKCVYERQDCPSGQGCYQYYCNTATSENQVVENDATEANSGSNGSVEQPIQNSESSYCASSIAQLDERCGLALQCATDNDCNVQGEACMKYDCRQNLMQCPLNFVGWHSSKEDCKQYYYCEQGVSSSSDVCGDGMKFDKTRDKCTTDYVDELCYGLASYEHNSGSFTQPGAAKILCPPGFTGWHSSDGACNEYQKCTAGTPGPTRVCGFGLKFDTARGQCIDEALVNIDLCEGPLPQGSLCPSWSFIGWGVKDDCAEYFYCKNGNTDFIDRCADGLLFDMQAGICKPADAVNCGGPILPSNIVDDSGSNINTPNAPTSAPIKDLENSFEWSNTGSPTVAESDSKIPPWMFFKRDVNGAMRTTNLQVGLFAVASISWMLL</sequence>
<proteinExistence type="predicted"/>
<feature type="compositionally biased region" description="Pro residues" evidence="1">
    <location>
        <begin position="417"/>
        <end position="430"/>
    </location>
</feature>
<feature type="domain" description="Chitin-binding type-2" evidence="3">
    <location>
        <begin position="660"/>
        <end position="718"/>
    </location>
</feature>
<accession>A0AAD8XSP3</accession>
<feature type="region of interest" description="Disordered" evidence="1">
    <location>
        <begin position="415"/>
        <end position="462"/>
    </location>
</feature>
<dbReference type="SMART" id="SM00494">
    <property type="entry name" value="ChtBD2"/>
    <property type="match status" value="3"/>
</dbReference>
<keyword evidence="2" id="KW-0732">Signal</keyword>
<feature type="domain" description="Chitin-binding type-2" evidence="3">
    <location>
        <begin position="801"/>
        <end position="858"/>
    </location>
</feature>
<feature type="signal peptide" evidence="2">
    <location>
        <begin position="1"/>
        <end position="29"/>
    </location>
</feature>
<name>A0AAD8XSP3_9STRA</name>
<dbReference type="Proteomes" id="UP001224775">
    <property type="component" value="Unassembled WGS sequence"/>
</dbReference>
<feature type="domain" description="Chitin-binding type-2" evidence="3">
    <location>
        <begin position="736"/>
        <end position="796"/>
    </location>
</feature>
<evidence type="ECO:0000313" key="4">
    <source>
        <dbReference type="EMBL" id="KAK1732700.1"/>
    </source>
</evidence>
<evidence type="ECO:0000313" key="5">
    <source>
        <dbReference type="Proteomes" id="UP001224775"/>
    </source>
</evidence>
<feature type="region of interest" description="Disordered" evidence="1">
    <location>
        <begin position="284"/>
        <end position="309"/>
    </location>
</feature>
<dbReference type="AlphaFoldDB" id="A0AAD8XSP3"/>
<dbReference type="Gene3D" id="2.170.140.10">
    <property type="entry name" value="Chitin binding domain"/>
    <property type="match status" value="1"/>
</dbReference>
<feature type="compositionally biased region" description="Polar residues" evidence="1">
    <location>
        <begin position="440"/>
        <end position="452"/>
    </location>
</feature>
<feature type="chain" id="PRO_5042086343" description="Chitin-binding type-2 domain-containing protein" evidence="2">
    <location>
        <begin position="30"/>
        <end position="942"/>
    </location>
</feature>
<organism evidence="4 5">
    <name type="scientific">Skeletonema marinoi</name>
    <dbReference type="NCBI Taxonomy" id="267567"/>
    <lineage>
        <taxon>Eukaryota</taxon>
        <taxon>Sar</taxon>
        <taxon>Stramenopiles</taxon>
        <taxon>Ochrophyta</taxon>
        <taxon>Bacillariophyta</taxon>
        <taxon>Coscinodiscophyceae</taxon>
        <taxon>Thalassiosirophycidae</taxon>
        <taxon>Thalassiosirales</taxon>
        <taxon>Skeletonemataceae</taxon>
        <taxon>Skeletonema</taxon>
        <taxon>Skeletonema marinoi-dohrnii complex</taxon>
    </lineage>
</organism>
<evidence type="ECO:0000256" key="2">
    <source>
        <dbReference type="SAM" id="SignalP"/>
    </source>
</evidence>
<dbReference type="PROSITE" id="PS50940">
    <property type="entry name" value="CHIT_BIND_II"/>
    <property type="match status" value="3"/>
</dbReference>
<dbReference type="InterPro" id="IPR002557">
    <property type="entry name" value="Chitin-bd_dom"/>
</dbReference>
<reference evidence="4" key="1">
    <citation type="submission" date="2023-06" db="EMBL/GenBank/DDBJ databases">
        <title>Survivors Of The Sea: Transcriptome response of Skeletonema marinoi to long-term dormancy.</title>
        <authorList>
            <person name="Pinder M.I.M."/>
            <person name="Kourtchenko O."/>
            <person name="Robertson E.K."/>
            <person name="Larsson T."/>
            <person name="Maumus F."/>
            <person name="Osuna-Cruz C.M."/>
            <person name="Vancaester E."/>
            <person name="Stenow R."/>
            <person name="Vandepoele K."/>
            <person name="Ploug H."/>
            <person name="Bruchert V."/>
            <person name="Godhe A."/>
            <person name="Topel M."/>
        </authorList>
    </citation>
    <scope>NUCLEOTIDE SEQUENCE</scope>
    <source>
        <strain evidence="4">R05AC</strain>
    </source>
</reference>
<evidence type="ECO:0000256" key="1">
    <source>
        <dbReference type="SAM" id="MobiDB-lite"/>
    </source>
</evidence>
<evidence type="ECO:0000259" key="3">
    <source>
        <dbReference type="PROSITE" id="PS50940"/>
    </source>
</evidence>